<organism evidence="6 7">
    <name type="scientific">Steinernema glaseri</name>
    <dbReference type="NCBI Taxonomy" id="37863"/>
    <lineage>
        <taxon>Eukaryota</taxon>
        <taxon>Metazoa</taxon>
        <taxon>Ecdysozoa</taxon>
        <taxon>Nematoda</taxon>
        <taxon>Chromadorea</taxon>
        <taxon>Rhabditida</taxon>
        <taxon>Tylenchina</taxon>
        <taxon>Panagrolaimomorpha</taxon>
        <taxon>Strongyloidoidea</taxon>
        <taxon>Steinernematidae</taxon>
        <taxon>Steinernema</taxon>
    </lineage>
</organism>
<evidence type="ECO:0000256" key="1">
    <source>
        <dbReference type="ARBA" id="ARBA00004275"/>
    </source>
</evidence>
<reference evidence="7" key="1">
    <citation type="submission" date="2016-11" db="UniProtKB">
        <authorList>
            <consortium name="WormBaseParasite"/>
        </authorList>
    </citation>
    <scope>IDENTIFICATION</scope>
</reference>
<dbReference type="SUPFAM" id="SSF56801">
    <property type="entry name" value="Acetyl-CoA synthetase-like"/>
    <property type="match status" value="1"/>
</dbReference>
<comment type="subcellular location">
    <subcellularLocation>
        <location evidence="1">Peroxisome</location>
    </subcellularLocation>
</comment>
<evidence type="ECO:0000256" key="4">
    <source>
        <dbReference type="ARBA" id="ARBA00023140"/>
    </source>
</evidence>
<comment type="similarity">
    <text evidence="2">Belongs to the ATP-dependent AMP-binding enzyme family.</text>
</comment>
<evidence type="ECO:0000313" key="6">
    <source>
        <dbReference type="Proteomes" id="UP000095287"/>
    </source>
</evidence>
<protein>
    <submittedName>
        <fullName evidence="7">AMP-binding domain-containing protein</fullName>
    </submittedName>
</protein>
<dbReference type="PANTHER" id="PTHR24096:SF149">
    <property type="entry name" value="AMP-BINDING DOMAIN-CONTAINING PROTEIN-RELATED"/>
    <property type="match status" value="1"/>
</dbReference>
<keyword evidence="3" id="KW-0436">Ligase</keyword>
<evidence type="ECO:0000259" key="5">
    <source>
        <dbReference type="Pfam" id="PF00501"/>
    </source>
</evidence>
<dbReference type="Gene3D" id="2.30.38.10">
    <property type="entry name" value="Luciferase, Domain 3"/>
    <property type="match status" value="1"/>
</dbReference>
<keyword evidence="4" id="KW-0576">Peroxisome</keyword>
<dbReference type="InterPro" id="IPR000873">
    <property type="entry name" value="AMP-dep_synth/lig_dom"/>
</dbReference>
<evidence type="ECO:0000256" key="3">
    <source>
        <dbReference type="ARBA" id="ARBA00022598"/>
    </source>
</evidence>
<name>A0A1I7ZKI0_9BILA</name>
<accession>A0A1I7ZKI0</accession>
<dbReference type="Proteomes" id="UP000095287">
    <property type="component" value="Unplaced"/>
</dbReference>
<dbReference type="GO" id="GO:0016405">
    <property type="term" value="F:CoA-ligase activity"/>
    <property type="evidence" value="ECO:0007669"/>
    <property type="project" value="TreeGrafter"/>
</dbReference>
<dbReference type="Pfam" id="PF00501">
    <property type="entry name" value="AMP-binding"/>
    <property type="match status" value="1"/>
</dbReference>
<evidence type="ECO:0000256" key="2">
    <source>
        <dbReference type="ARBA" id="ARBA00006432"/>
    </source>
</evidence>
<proteinExistence type="inferred from homology"/>
<dbReference type="GO" id="GO:0005777">
    <property type="term" value="C:peroxisome"/>
    <property type="evidence" value="ECO:0007669"/>
    <property type="project" value="UniProtKB-SubCell"/>
</dbReference>
<dbReference type="WBParaSite" id="L893_g27316.t1">
    <property type="protein sequence ID" value="L893_g27316.t1"/>
    <property type="gene ID" value="L893_g27316"/>
</dbReference>
<dbReference type="PANTHER" id="PTHR24096">
    <property type="entry name" value="LONG-CHAIN-FATTY-ACID--COA LIGASE"/>
    <property type="match status" value="1"/>
</dbReference>
<feature type="domain" description="AMP-dependent synthetase/ligase" evidence="5">
    <location>
        <begin position="1"/>
        <end position="64"/>
    </location>
</feature>
<keyword evidence="6" id="KW-1185">Reference proteome</keyword>
<dbReference type="Gene3D" id="3.40.50.980">
    <property type="match status" value="1"/>
</dbReference>
<dbReference type="AlphaFoldDB" id="A0A1I7ZKI0"/>
<evidence type="ECO:0000313" key="7">
    <source>
        <dbReference type="WBParaSite" id="L893_g27316.t1"/>
    </source>
</evidence>
<sequence length="79" mass="8565">MTEVVVLSHLTPLNLQDNKAEYLGSCGRLLPGFEAKIVDPESGEEKSAPNEKGELWVRSDAVMKLRSASSGLRGEDCGF</sequence>